<feature type="domain" description="Clp R" evidence="12">
    <location>
        <begin position="6"/>
        <end position="151"/>
    </location>
</feature>
<dbReference type="FunFam" id="3.40.50.300:FF:000120">
    <property type="entry name" value="ATP-dependent chaperone ClpB"/>
    <property type="match status" value="1"/>
</dbReference>
<gene>
    <name evidence="11 13" type="primary">clpB</name>
    <name evidence="13" type="ORF">C2L80_02575</name>
</gene>
<evidence type="ECO:0000256" key="6">
    <source>
        <dbReference type="ARBA" id="ARBA00023016"/>
    </source>
</evidence>
<dbReference type="EMBL" id="PPEL01000006">
    <property type="protein sequence ID" value="PNV66190.1"/>
    <property type="molecule type" value="Genomic_DNA"/>
</dbReference>
<dbReference type="InterPro" id="IPR003593">
    <property type="entry name" value="AAA+_ATPase"/>
</dbReference>
<sequence length="907" mass="100059">MNMGNLNKLALTAQEALQQTIVIASENESSQAEPIHMLKALLESKENNLSAIIKRIGAEPFQLLSNVDAEIARMPKVKSNGMMMAGAPGPALMNLIDSAVKIAEKLGDSYATSEHLLIALSEDKGAAGKILNGAGVTRKTIEAAYDELRGDTRVTDPQNKTQFEALEQYGQNLTQKAREGKLDPVIGRSEEIRRTIQVLSRRTKNNPVLIGEPGTGKTAIVEGLAQRIVAGDVPSSLRDRDLVALDLGAMVAGAKYRGEFEDRLKAVLREVKQSEGQIILFIDELHTIVGAGSTGDSSMDAGNMLKPALARGELHAIGATTLDEYRKYIEKDAALERRFQPVLVTEPTVEDTIAILRGLKEKYEIHHGVRITDAAIVAAAELSNRYISDRFLPDKAIDLMDEAASRLRIEIDSMPEEVDAAERKLTQMQIEEQALMKESDEASKERLEALRRDIAAAQESLDKQKAEWQNEKDAIENVQNLKSELEGAQLEEERATREGDLVKASELRYARIPALQQQLHAAEEALNVKQQDGAILKEEVSEDEIAEVVSTWTGIPVQKMMQGEMAKLVDLEDKLHERVVGQDEAVSSVAGAIRRNRAGLSDPDRPIGSFLFLGPTGVGKTELAKALAEYLFDSEKAMVRIDMSEYMEKFSVQRLIGAPPGYVGYDEGGQLTEAVRRKPYSVVLLDEIEKAHPDVFNVLLQVLDDGRLTDGQGRVVSFKNAIIIMTSNVGSQSIREFSSQETGGDTMGQMVEDMMKGDIATTAKRLAELQQQVNEALRSTFRPEFLNRIDDIITFNALSISAMEPIVELQLNDVRDRLAARRITLDVTPAAMEHLSIDGYDPIFGARPLKRLIQREIVDRIAEKVVQGTLRDRSHVLIDINAEGDYECTVEEPLDLDSITLDAEPVQ</sequence>
<dbReference type="PROSITE" id="PS51903">
    <property type="entry name" value="CLP_R"/>
    <property type="match status" value="1"/>
</dbReference>
<dbReference type="GO" id="GO:0016887">
    <property type="term" value="F:ATP hydrolysis activity"/>
    <property type="evidence" value="ECO:0007669"/>
    <property type="project" value="InterPro"/>
</dbReference>
<dbReference type="GO" id="GO:0034605">
    <property type="term" value="P:cellular response to heat"/>
    <property type="evidence" value="ECO:0007669"/>
    <property type="project" value="TreeGrafter"/>
</dbReference>
<comment type="subunit">
    <text evidence="9">Homohexamer. The oligomerization is ATP-dependent.</text>
</comment>
<feature type="coiled-coil region" evidence="11">
    <location>
        <begin position="418"/>
        <end position="532"/>
    </location>
</feature>
<evidence type="ECO:0000256" key="11">
    <source>
        <dbReference type="RuleBase" id="RU362034"/>
    </source>
</evidence>
<evidence type="ECO:0000256" key="10">
    <source>
        <dbReference type="PROSITE-ProRule" id="PRU01251"/>
    </source>
</evidence>
<dbReference type="PROSITE" id="PS00870">
    <property type="entry name" value="CLPAB_1"/>
    <property type="match status" value="1"/>
</dbReference>
<dbReference type="GO" id="GO:0042026">
    <property type="term" value="P:protein refolding"/>
    <property type="evidence" value="ECO:0007669"/>
    <property type="project" value="UniProtKB-UniRule"/>
</dbReference>
<organism evidence="13 14">
    <name type="scientific">Rubneribacter badeniensis</name>
    <dbReference type="NCBI Taxonomy" id="2070688"/>
    <lineage>
        <taxon>Bacteria</taxon>
        <taxon>Bacillati</taxon>
        <taxon>Actinomycetota</taxon>
        <taxon>Coriobacteriia</taxon>
        <taxon>Eggerthellales</taxon>
        <taxon>Eggerthellaceae</taxon>
        <taxon>Rubneribacter</taxon>
    </lineage>
</organism>
<dbReference type="Gene3D" id="1.10.8.60">
    <property type="match status" value="1"/>
</dbReference>
<keyword evidence="7 11" id="KW-0175">Coiled coil</keyword>
<keyword evidence="6 11" id="KW-0346">Stress response</keyword>
<evidence type="ECO:0000256" key="5">
    <source>
        <dbReference type="ARBA" id="ARBA00022840"/>
    </source>
</evidence>
<dbReference type="PANTHER" id="PTHR11638">
    <property type="entry name" value="ATP-DEPENDENT CLP PROTEASE"/>
    <property type="match status" value="1"/>
</dbReference>
<dbReference type="GO" id="GO:0005737">
    <property type="term" value="C:cytoplasm"/>
    <property type="evidence" value="ECO:0007669"/>
    <property type="project" value="UniProtKB-SubCell"/>
</dbReference>
<dbReference type="Proteomes" id="UP000236488">
    <property type="component" value="Unassembled WGS sequence"/>
</dbReference>
<comment type="caution">
    <text evidence="13">The sequence shown here is derived from an EMBL/GenBank/DDBJ whole genome shotgun (WGS) entry which is preliminary data.</text>
</comment>
<protein>
    <recommendedName>
        <fullName evidence="11">Chaperone protein ClpB</fullName>
    </recommendedName>
</protein>
<dbReference type="SMART" id="SM00382">
    <property type="entry name" value="AAA"/>
    <property type="match status" value="2"/>
</dbReference>
<evidence type="ECO:0000256" key="2">
    <source>
        <dbReference type="ARBA" id="ARBA00008675"/>
    </source>
</evidence>
<dbReference type="InterPro" id="IPR004176">
    <property type="entry name" value="Clp_R_N"/>
</dbReference>
<dbReference type="Gene3D" id="1.10.1780.10">
    <property type="entry name" value="Clp, N-terminal domain"/>
    <property type="match status" value="1"/>
</dbReference>
<dbReference type="Pfam" id="PF02861">
    <property type="entry name" value="Clp_N"/>
    <property type="match status" value="1"/>
</dbReference>
<dbReference type="CDD" id="cd19499">
    <property type="entry name" value="RecA-like_ClpB_Hsp104-like"/>
    <property type="match status" value="1"/>
</dbReference>
<dbReference type="Pfam" id="PF10431">
    <property type="entry name" value="ClpB_D2-small"/>
    <property type="match status" value="1"/>
</dbReference>
<evidence type="ECO:0000259" key="12">
    <source>
        <dbReference type="PROSITE" id="PS51903"/>
    </source>
</evidence>
<reference evidence="13 14" key="1">
    <citation type="journal article" date="2018" name="Int. J. Syst. Evol. Microbiol.">
        <title>Rubneribacter badeniensis gen. nov., sp. nov. and Enteroscipio rubneri gen. nov., sp. nov., new members of the Eggerthellaceae isolated from human faeces.</title>
        <authorList>
            <person name="Danylec N."/>
            <person name="Gobl A."/>
            <person name="Stoll D.A."/>
            <person name="Hetzer B."/>
            <person name="Kulling S.E."/>
            <person name="Huch M."/>
        </authorList>
    </citation>
    <scope>NUCLEOTIDE SEQUENCE [LARGE SCALE GENOMIC DNA]</scope>
    <source>
        <strain evidence="13 14">ResAG-85</strain>
    </source>
</reference>
<dbReference type="InterPro" id="IPR017730">
    <property type="entry name" value="Chaperonin_ClpB"/>
</dbReference>
<dbReference type="Pfam" id="PF17871">
    <property type="entry name" value="AAA_lid_9"/>
    <property type="match status" value="1"/>
</dbReference>
<comment type="subcellular location">
    <subcellularLocation>
        <location evidence="1 11">Cytoplasm</location>
    </subcellularLocation>
</comment>
<dbReference type="CDD" id="cd00009">
    <property type="entry name" value="AAA"/>
    <property type="match status" value="1"/>
</dbReference>
<dbReference type="InterPro" id="IPR041546">
    <property type="entry name" value="ClpA/ClpB_AAA_lid"/>
</dbReference>
<dbReference type="Pfam" id="PF07724">
    <property type="entry name" value="AAA_2"/>
    <property type="match status" value="1"/>
</dbReference>
<dbReference type="SMART" id="SM01086">
    <property type="entry name" value="ClpB_D2-small"/>
    <property type="match status" value="1"/>
</dbReference>
<accession>A0A2K2U7N9</accession>
<dbReference type="InterPro" id="IPR050130">
    <property type="entry name" value="ClpA_ClpB"/>
</dbReference>
<dbReference type="AlphaFoldDB" id="A0A2K2U7N9"/>
<keyword evidence="5 11" id="KW-0067">ATP-binding</keyword>
<keyword evidence="3 10" id="KW-0677">Repeat</keyword>
<evidence type="ECO:0000256" key="4">
    <source>
        <dbReference type="ARBA" id="ARBA00022741"/>
    </source>
</evidence>
<dbReference type="SUPFAM" id="SSF81923">
    <property type="entry name" value="Double Clp-N motif"/>
    <property type="match status" value="1"/>
</dbReference>
<evidence type="ECO:0000256" key="7">
    <source>
        <dbReference type="ARBA" id="ARBA00023054"/>
    </source>
</evidence>
<evidence type="ECO:0000256" key="8">
    <source>
        <dbReference type="ARBA" id="ARBA00023186"/>
    </source>
</evidence>
<dbReference type="NCBIfam" id="TIGR03346">
    <property type="entry name" value="chaperone_ClpB"/>
    <property type="match status" value="1"/>
</dbReference>
<dbReference type="FunFam" id="3.40.50.300:FF:000025">
    <property type="entry name" value="ATP-dependent Clp protease subunit"/>
    <property type="match status" value="1"/>
</dbReference>
<evidence type="ECO:0000256" key="9">
    <source>
        <dbReference type="ARBA" id="ARBA00026057"/>
    </source>
</evidence>
<dbReference type="SUPFAM" id="SSF52540">
    <property type="entry name" value="P-loop containing nucleoside triphosphate hydrolases"/>
    <property type="match status" value="2"/>
</dbReference>
<keyword evidence="4 11" id="KW-0547">Nucleotide-binding</keyword>
<dbReference type="Gene3D" id="3.40.50.300">
    <property type="entry name" value="P-loop containing nucleotide triphosphate hydrolases"/>
    <property type="match status" value="3"/>
</dbReference>
<comment type="subunit">
    <text evidence="11">Homohexamer; The oligomerization is ATP-dependent.</text>
</comment>
<comment type="similarity">
    <text evidence="2 11">Belongs to the ClpA/ClpB family.</text>
</comment>
<dbReference type="InterPro" id="IPR019489">
    <property type="entry name" value="Clp_ATPase_C"/>
</dbReference>
<evidence type="ECO:0000313" key="14">
    <source>
        <dbReference type="Proteomes" id="UP000236488"/>
    </source>
</evidence>
<dbReference type="InterPro" id="IPR027417">
    <property type="entry name" value="P-loop_NTPase"/>
</dbReference>
<dbReference type="PRINTS" id="PR00300">
    <property type="entry name" value="CLPPROTEASEA"/>
</dbReference>
<evidence type="ECO:0000256" key="3">
    <source>
        <dbReference type="ARBA" id="ARBA00022737"/>
    </source>
</evidence>
<comment type="function">
    <text evidence="11">Part of a stress-induced multi-chaperone system, it is involved in the recovery of the cell from heat-induced damage, in cooperation with DnaK, DnaJ and GrpE.</text>
</comment>
<proteinExistence type="inferred from homology"/>
<dbReference type="Pfam" id="PF00004">
    <property type="entry name" value="AAA"/>
    <property type="match status" value="1"/>
</dbReference>
<keyword evidence="8 11" id="KW-0143">Chaperone</keyword>
<dbReference type="FunFam" id="3.40.50.300:FF:000010">
    <property type="entry name" value="Chaperone clpB 1, putative"/>
    <property type="match status" value="1"/>
</dbReference>
<dbReference type="InterPro" id="IPR036628">
    <property type="entry name" value="Clp_N_dom_sf"/>
</dbReference>
<dbReference type="InterPro" id="IPR001270">
    <property type="entry name" value="ClpA/B"/>
</dbReference>
<dbReference type="GO" id="GO:0005524">
    <property type="term" value="F:ATP binding"/>
    <property type="evidence" value="ECO:0007669"/>
    <property type="project" value="UniProtKB-UniRule"/>
</dbReference>
<keyword evidence="11" id="KW-0963">Cytoplasm</keyword>
<dbReference type="InterPro" id="IPR003959">
    <property type="entry name" value="ATPase_AAA_core"/>
</dbReference>
<name>A0A2K2U7N9_9ACTN</name>
<evidence type="ECO:0000256" key="1">
    <source>
        <dbReference type="ARBA" id="ARBA00004496"/>
    </source>
</evidence>
<evidence type="ECO:0000313" key="13">
    <source>
        <dbReference type="EMBL" id="PNV66190.1"/>
    </source>
</evidence>
<keyword evidence="14" id="KW-1185">Reference proteome</keyword>
<dbReference type="PANTHER" id="PTHR11638:SF18">
    <property type="entry name" value="HEAT SHOCK PROTEIN 104"/>
    <property type="match status" value="1"/>
</dbReference>
<dbReference type="InterPro" id="IPR018368">
    <property type="entry name" value="ClpA/B_CS1"/>
</dbReference>